<dbReference type="EMBL" id="MT143602">
    <property type="protein sequence ID" value="QJA98706.1"/>
    <property type="molecule type" value="Genomic_DNA"/>
</dbReference>
<organism evidence="1">
    <name type="scientific">viral metagenome</name>
    <dbReference type="NCBI Taxonomy" id="1070528"/>
    <lineage>
        <taxon>unclassified sequences</taxon>
        <taxon>metagenomes</taxon>
        <taxon>organismal metagenomes</taxon>
    </lineage>
</organism>
<dbReference type="AlphaFoldDB" id="A0A6M3LTD3"/>
<accession>A0A6M3LTD3</accession>
<sequence length="497" mass="55465">MEGATVQDLLTLLVDPRFAQTLATVQDQAAIQRNIAQLKAGIPFLKGNWTTTSDALANPSIYGRHSIFDPCFAGDVFGLQVATHGLMNWLGWRANPYWKRTVQFITWWRGEGADEGQSGAGSPCEDPLSWEWGECSYELCHTSWYHRQGQPLGPHDTQIRCETSPRIRVNGTAIDSDFEWQLNGILNTLKQDIAHDIVHGSHLNAWEMNGLEGVIRTGYEDNNGNYCPMVDSWLVDWDFDDLNGAVNGWGIFFDFLHELVNQIEYRAQALGDIAESDMVLFTSRFMADCILDAFACYSVCGVTSYGDISEQSMRAQTLAYRNSLNGGPLYDGTRAVGFIRLKNGRRLPILVDDAFTISKPNANYCSDIYLLTRRIGGNDVFYGEFLDLSEYQNQMRKFDPGTEIRVEAGGRFAFRGKMDNWCGVAMTGTSPELYLSAPWAQARIMDVCCDRKLTPVTGDPFQDDYLPGGGGMYPASEWGMACTDTPDAGSQYPLKAQ</sequence>
<reference evidence="1" key="1">
    <citation type="submission" date="2020-03" db="EMBL/GenBank/DDBJ databases">
        <title>The deep terrestrial virosphere.</title>
        <authorList>
            <person name="Holmfeldt K."/>
            <person name="Nilsson E."/>
            <person name="Simone D."/>
            <person name="Lopez-Fernandez M."/>
            <person name="Wu X."/>
            <person name="de Brujin I."/>
            <person name="Lundin D."/>
            <person name="Andersson A."/>
            <person name="Bertilsson S."/>
            <person name="Dopson M."/>
        </authorList>
    </citation>
    <scope>NUCLEOTIDE SEQUENCE</scope>
    <source>
        <strain evidence="1">MM171A01625</strain>
    </source>
</reference>
<evidence type="ECO:0000313" key="1">
    <source>
        <dbReference type="EMBL" id="QJA98706.1"/>
    </source>
</evidence>
<name>A0A6M3LTD3_9ZZZZ</name>
<protein>
    <submittedName>
        <fullName evidence="1">Uncharacterized protein</fullName>
    </submittedName>
</protein>
<proteinExistence type="predicted"/>
<gene>
    <name evidence="1" type="ORF">MM171A01625_0004</name>
</gene>